<keyword evidence="3 7" id="KW-0812">Transmembrane</keyword>
<organism evidence="10 11">
    <name type="scientific">Mangrovimicrobium sediminis</name>
    <dbReference type="NCBI Taxonomy" id="2562682"/>
    <lineage>
        <taxon>Bacteria</taxon>
        <taxon>Pseudomonadati</taxon>
        <taxon>Pseudomonadota</taxon>
        <taxon>Gammaproteobacteria</taxon>
        <taxon>Cellvibrionales</taxon>
        <taxon>Halieaceae</taxon>
        <taxon>Mangrovimicrobium</taxon>
    </lineage>
</organism>
<evidence type="ECO:0000256" key="2">
    <source>
        <dbReference type="ARBA" id="ARBA00022475"/>
    </source>
</evidence>
<feature type="transmembrane region" description="Helical" evidence="7">
    <location>
        <begin position="219"/>
        <end position="235"/>
    </location>
</feature>
<dbReference type="EMBL" id="SRLE01000002">
    <property type="protein sequence ID" value="TGD75877.1"/>
    <property type="molecule type" value="Genomic_DNA"/>
</dbReference>
<feature type="transmembrane region" description="Helical" evidence="7">
    <location>
        <begin position="256"/>
        <end position="272"/>
    </location>
</feature>
<name>A0A4Z0M928_9GAMM</name>
<keyword evidence="5 7" id="KW-0472">Membrane</keyword>
<feature type="transmembrane region" description="Helical" evidence="7">
    <location>
        <begin position="163"/>
        <end position="189"/>
    </location>
</feature>
<dbReference type="PROSITE" id="PS51257">
    <property type="entry name" value="PROKAR_LIPOPROTEIN"/>
    <property type="match status" value="1"/>
</dbReference>
<feature type="transmembrane region" description="Helical" evidence="7">
    <location>
        <begin position="94"/>
        <end position="116"/>
    </location>
</feature>
<evidence type="ECO:0000256" key="7">
    <source>
        <dbReference type="SAM" id="Phobius"/>
    </source>
</evidence>
<feature type="transmembrane region" description="Helical" evidence="7">
    <location>
        <begin position="136"/>
        <end position="156"/>
    </location>
</feature>
<feature type="region of interest" description="Disordered" evidence="6">
    <location>
        <begin position="767"/>
        <end position="787"/>
    </location>
</feature>
<dbReference type="InterPro" id="IPR055396">
    <property type="entry name" value="DUF7088"/>
</dbReference>
<comment type="caution">
    <text evidence="10">The sequence shown here is derived from an EMBL/GenBank/DDBJ whole genome shotgun (WGS) entry which is preliminary data.</text>
</comment>
<evidence type="ECO:0000256" key="1">
    <source>
        <dbReference type="ARBA" id="ARBA00004651"/>
    </source>
</evidence>
<feature type="transmembrane region" description="Helical" evidence="7">
    <location>
        <begin position="906"/>
        <end position="926"/>
    </location>
</feature>
<feature type="domain" description="ABC-type uncharacterised transport system" evidence="8">
    <location>
        <begin position="610"/>
        <end position="875"/>
    </location>
</feature>
<evidence type="ECO:0000256" key="6">
    <source>
        <dbReference type="SAM" id="MobiDB-lite"/>
    </source>
</evidence>
<feature type="domain" description="DUF7088" evidence="9">
    <location>
        <begin position="285"/>
        <end position="388"/>
    </location>
</feature>
<keyword evidence="4 7" id="KW-1133">Transmembrane helix</keyword>
<evidence type="ECO:0000259" key="9">
    <source>
        <dbReference type="Pfam" id="PF23357"/>
    </source>
</evidence>
<gene>
    <name evidence="10" type="ORF">E4634_02695</name>
</gene>
<comment type="subcellular location">
    <subcellularLocation>
        <location evidence="1">Cell membrane</location>
        <topology evidence="1">Multi-pass membrane protein</topology>
    </subcellularLocation>
</comment>
<evidence type="ECO:0000313" key="10">
    <source>
        <dbReference type="EMBL" id="TGD75877.1"/>
    </source>
</evidence>
<dbReference type="InterPro" id="IPR051449">
    <property type="entry name" value="ABC-2_transporter_component"/>
</dbReference>
<dbReference type="GO" id="GO:0005886">
    <property type="term" value="C:plasma membrane"/>
    <property type="evidence" value="ECO:0007669"/>
    <property type="project" value="UniProtKB-SubCell"/>
</dbReference>
<feature type="transmembrane region" description="Helical" evidence="7">
    <location>
        <begin position="56"/>
        <end position="73"/>
    </location>
</feature>
<dbReference type="PANTHER" id="PTHR30294:SF29">
    <property type="entry name" value="MULTIDRUG ABC TRANSPORTER PERMEASE YBHS-RELATED"/>
    <property type="match status" value="1"/>
</dbReference>
<dbReference type="Proteomes" id="UP000298050">
    <property type="component" value="Unassembled WGS sequence"/>
</dbReference>
<dbReference type="InterPro" id="IPR019196">
    <property type="entry name" value="ABC_transp_unknown"/>
</dbReference>
<evidence type="ECO:0000256" key="4">
    <source>
        <dbReference type="ARBA" id="ARBA00022989"/>
    </source>
</evidence>
<feature type="transmembrane region" description="Helical" evidence="7">
    <location>
        <begin position="15"/>
        <end position="41"/>
    </location>
</feature>
<keyword evidence="11" id="KW-1185">Reference proteome</keyword>
<evidence type="ECO:0000313" key="11">
    <source>
        <dbReference type="Proteomes" id="UP000298050"/>
    </source>
</evidence>
<evidence type="ECO:0000256" key="5">
    <source>
        <dbReference type="ARBA" id="ARBA00023136"/>
    </source>
</evidence>
<accession>A0A4Z0M928</accession>
<protein>
    <submittedName>
        <fullName evidence="10">ABC transporter permease</fullName>
    </submittedName>
</protein>
<evidence type="ECO:0000259" key="8">
    <source>
        <dbReference type="Pfam" id="PF09822"/>
    </source>
</evidence>
<sequence length="940" mass="104998">MVTRPVARRLLRKELGLFFGSPVAWLFLAAFAGACLFIVFWAESFFARNIADVRPLFEWMPVLLIFLCSAITMRTWSEERRSGTLEHVLVQPSALWRFALGKFYACEFLLLLALAATAPLPLTVAAIADLDWGPVLAGYLASALLGAAYISIGLFVSARTDNAIVSLIGSVALCGALYLLGSGLFTGFFSAEGAETLRRLGSGSRFASITRGVIDVRDLVYYLSLSCGFLGLSIYSLEREGWARLATTPRQRHWRLGILLLLANLLAANLWLDRVANLRIDVTQGRLYSISDASRELVTHLREPLLIRGYFSARNHPLLAPLEPQLKDLIQEYASAGRGNVRVEFVDPAQDPELEQEANERYGIKATPIQVADRYQTALVNAYFHVLVQYVSEYKVLSFAELIEMRTAASGQPEVQLRNPEYDITRAIRDVLYNYRAGGDLFAGIDEPVEFIGYVSSPAQLPDELLAYREAIEDPLRRAAEASGGKFSYRFLPPEQGNGELAQRIEQDWGFAPMRDPLDEERSFFFYLTLADSQQVVRLPTGEFDPDDFRQVLDAGLKRFAHNFTRSVALSAPRVTPEVARQGLGGPAFNTLQETITRDHSLLLEDLADGTVSPEADVLVVIAPQQLGETAIFALDQFLMRGGTVILATSPWSVQPDDSGLDMQRRRNGLKAWLKHLGVSIGDSLVLDKRHANFPAPVRRVTGDYEFRDVQIVGYPYFIDIREDGLADHPVSRNLPQVTMAWASPLRIEPPAGVRLTRLLTSSREAWASDERDITPQQDSSWPAPEQTRRELLGASLQGRFSSFFSQPPAALAQLPGTTAAAHGFVRHSPESARLIVYPSNDFLSDRVLGAQVRASGNQYLGPIQLFNNTLDWALQEERFLQIRARAHFNRTLPPMEQRMRLALELANYGAAVGWLALIGIVAWLMRRWRRAWFRRELGL</sequence>
<reference evidence="10 11" key="1">
    <citation type="submission" date="2019-04" db="EMBL/GenBank/DDBJ databases">
        <title>Taxonomy of novel Haliea sp. from mangrove soil of West Coast of India.</title>
        <authorList>
            <person name="Verma A."/>
            <person name="Kumar P."/>
            <person name="Krishnamurthi S."/>
        </authorList>
    </citation>
    <scope>NUCLEOTIDE SEQUENCE [LARGE SCALE GENOMIC DNA]</scope>
    <source>
        <strain evidence="10 11">SAOS-164</strain>
    </source>
</reference>
<dbReference type="Pfam" id="PF09822">
    <property type="entry name" value="ABC_transp_aux"/>
    <property type="match status" value="1"/>
</dbReference>
<dbReference type="Pfam" id="PF23357">
    <property type="entry name" value="DUF7088"/>
    <property type="match status" value="1"/>
</dbReference>
<dbReference type="OrthoDB" id="9794512at2"/>
<evidence type="ECO:0000256" key="3">
    <source>
        <dbReference type="ARBA" id="ARBA00022692"/>
    </source>
</evidence>
<keyword evidence="2" id="KW-1003">Cell membrane</keyword>
<dbReference type="PANTHER" id="PTHR30294">
    <property type="entry name" value="MEMBRANE COMPONENT OF ABC TRANSPORTER YHHJ-RELATED"/>
    <property type="match status" value="1"/>
</dbReference>
<dbReference type="AlphaFoldDB" id="A0A4Z0M928"/>
<proteinExistence type="predicted"/>